<sequence>MNTIQSSNQSSHSAEFVSQLSPEEQVILEEHKRLSSQILFKIIRQEGEEELTRSLQSLAFSALAAGIFVSFSFFFRSVFYMYTTHTVVTSFGYTVGFIIVILGRMQLFTENPITTMVPLLSEWSWSRLLQVLRLWTIVFLFNVLGTALAAYFLTTHYAVSPDLAAALHAVASHIMSAPAPDNIIRGIPAGILIAAIVWAMPQAGHFSLFMIMFFIYFISLGGFAHVIVGSCEMAYEIFLGQATLCDGLFRFLLPTGLGNILGGTVVFTLLIYGQISKEIRS</sequence>
<protein>
    <submittedName>
        <fullName evidence="6">Formate/nitrite transporter</fullName>
    </submittedName>
</protein>
<feature type="transmembrane region" description="Helical" evidence="5">
    <location>
        <begin position="128"/>
        <end position="153"/>
    </location>
</feature>
<evidence type="ECO:0000256" key="4">
    <source>
        <dbReference type="ARBA" id="ARBA00023136"/>
    </source>
</evidence>
<dbReference type="InterPro" id="IPR023271">
    <property type="entry name" value="Aquaporin-like"/>
</dbReference>
<proteinExistence type="predicted"/>
<dbReference type="STRING" id="1111454.HMPREF1250_0863"/>
<comment type="subcellular location">
    <subcellularLocation>
        <location evidence="1">Membrane</location>
        <topology evidence="1">Multi-pass membrane protein</topology>
    </subcellularLocation>
</comment>
<feature type="transmembrane region" description="Helical" evidence="5">
    <location>
        <begin position="58"/>
        <end position="82"/>
    </location>
</feature>
<gene>
    <name evidence="6" type="ORF">HMPREF1250_0863</name>
</gene>
<dbReference type="EMBL" id="AWXA01000028">
    <property type="protein sequence ID" value="ERT60008.1"/>
    <property type="molecule type" value="Genomic_DNA"/>
</dbReference>
<dbReference type="PATRIC" id="fig|1111454.3.peg.1056"/>
<keyword evidence="4 5" id="KW-0472">Membrane</keyword>
<evidence type="ECO:0000313" key="7">
    <source>
        <dbReference type="Proteomes" id="UP000017090"/>
    </source>
</evidence>
<dbReference type="PANTHER" id="PTHR30520">
    <property type="entry name" value="FORMATE TRANSPORTER-RELATED"/>
    <property type="match status" value="1"/>
</dbReference>
<dbReference type="AlphaFoldDB" id="U7UNE6"/>
<name>U7UNE6_9FIRM</name>
<evidence type="ECO:0000256" key="5">
    <source>
        <dbReference type="SAM" id="Phobius"/>
    </source>
</evidence>
<feature type="transmembrane region" description="Helical" evidence="5">
    <location>
        <begin position="88"/>
        <end position="107"/>
    </location>
</feature>
<feature type="transmembrane region" description="Helical" evidence="5">
    <location>
        <begin position="248"/>
        <end position="272"/>
    </location>
</feature>
<dbReference type="OrthoDB" id="9786493at2"/>
<dbReference type="PANTHER" id="PTHR30520:SF2">
    <property type="entry name" value="INNER MEMBRANE PROTEIN YFDC"/>
    <property type="match status" value="1"/>
</dbReference>
<dbReference type="eggNOG" id="COG2116">
    <property type="taxonomic scope" value="Bacteria"/>
</dbReference>
<evidence type="ECO:0000256" key="2">
    <source>
        <dbReference type="ARBA" id="ARBA00022692"/>
    </source>
</evidence>
<dbReference type="GO" id="GO:0015499">
    <property type="term" value="F:formate transmembrane transporter activity"/>
    <property type="evidence" value="ECO:0007669"/>
    <property type="project" value="TreeGrafter"/>
</dbReference>
<feature type="transmembrane region" description="Helical" evidence="5">
    <location>
        <begin position="208"/>
        <end position="228"/>
    </location>
</feature>
<evidence type="ECO:0000313" key="6">
    <source>
        <dbReference type="EMBL" id="ERT60008.1"/>
    </source>
</evidence>
<dbReference type="GO" id="GO:0005886">
    <property type="term" value="C:plasma membrane"/>
    <property type="evidence" value="ECO:0007669"/>
    <property type="project" value="TreeGrafter"/>
</dbReference>
<keyword evidence="7" id="KW-1185">Reference proteome</keyword>
<dbReference type="Gene3D" id="1.20.1080.10">
    <property type="entry name" value="Glycerol uptake facilitator protein"/>
    <property type="match status" value="1"/>
</dbReference>
<organism evidence="6 7">
    <name type="scientific">Megasphaera vaginalis</name>
    <name type="common">ex Srinivasan et al. 2021</name>
    <dbReference type="NCBI Taxonomy" id="1111454"/>
    <lineage>
        <taxon>Bacteria</taxon>
        <taxon>Bacillati</taxon>
        <taxon>Bacillota</taxon>
        <taxon>Negativicutes</taxon>
        <taxon>Veillonellales</taxon>
        <taxon>Veillonellaceae</taxon>
        <taxon>Megasphaera</taxon>
    </lineage>
</organism>
<dbReference type="RefSeq" id="WP_023053581.1">
    <property type="nucleotide sequence ID" value="NZ_AWXA01000028.1"/>
</dbReference>
<dbReference type="Proteomes" id="UP000017090">
    <property type="component" value="Unassembled WGS sequence"/>
</dbReference>
<keyword evidence="3 5" id="KW-1133">Transmembrane helix</keyword>
<evidence type="ECO:0000256" key="3">
    <source>
        <dbReference type="ARBA" id="ARBA00022989"/>
    </source>
</evidence>
<dbReference type="Pfam" id="PF01226">
    <property type="entry name" value="Form_Nir_trans"/>
    <property type="match status" value="1"/>
</dbReference>
<comment type="caution">
    <text evidence="6">The sequence shown here is derived from an EMBL/GenBank/DDBJ whole genome shotgun (WGS) entry which is preliminary data.</text>
</comment>
<dbReference type="InterPro" id="IPR000292">
    <property type="entry name" value="For/NO2_transpt"/>
</dbReference>
<feature type="transmembrane region" description="Helical" evidence="5">
    <location>
        <begin position="183"/>
        <end position="201"/>
    </location>
</feature>
<evidence type="ECO:0000256" key="1">
    <source>
        <dbReference type="ARBA" id="ARBA00004141"/>
    </source>
</evidence>
<reference evidence="6 7" key="1">
    <citation type="submission" date="2013-09" db="EMBL/GenBank/DDBJ databases">
        <authorList>
            <person name="Durkin A.S."/>
            <person name="Haft D.R."/>
            <person name="McCorrison J."/>
            <person name="Torralba M."/>
            <person name="Gillis M."/>
            <person name="Haft D.H."/>
            <person name="Methe B."/>
            <person name="Sutton G."/>
            <person name="Nelson K.E."/>
        </authorList>
    </citation>
    <scope>NUCLEOTIDE SEQUENCE [LARGE SCALE GENOMIC DNA]</scope>
    <source>
        <strain evidence="6 7">BV3C16-1</strain>
    </source>
</reference>
<accession>U7UNE6</accession>
<keyword evidence="2 5" id="KW-0812">Transmembrane</keyword>